<keyword evidence="7 8" id="KW-0472">Membrane</keyword>
<dbReference type="PRINTS" id="PR01035">
    <property type="entry name" value="TCRTETA"/>
</dbReference>
<feature type="transmembrane region" description="Helical" evidence="8">
    <location>
        <begin position="42"/>
        <end position="61"/>
    </location>
</feature>
<dbReference type="GO" id="GO:0016020">
    <property type="term" value="C:membrane"/>
    <property type="evidence" value="ECO:0007669"/>
    <property type="project" value="UniProtKB-SubCell"/>
</dbReference>
<dbReference type="EMBL" id="MKIP01000024">
    <property type="protein sequence ID" value="OLP62529.1"/>
    <property type="molecule type" value="Genomic_DNA"/>
</dbReference>
<dbReference type="Gene3D" id="1.20.1250.20">
    <property type="entry name" value="MFS general substrate transporter like domains"/>
    <property type="match status" value="1"/>
</dbReference>
<dbReference type="InterPro" id="IPR001958">
    <property type="entry name" value="Tet-R_TetA/multi-R_MdtG-like"/>
</dbReference>
<dbReference type="SUPFAM" id="SSF103473">
    <property type="entry name" value="MFS general substrate transporter"/>
    <property type="match status" value="1"/>
</dbReference>
<dbReference type="InterPro" id="IPR036259">
    <property type="entry name" value="MFS_trans_sf"/>
</dbReference>
<comment type="similarity">
    <text evidence="3">Belongs to the major facilitator superfamily. TCR/Tet family.</text>
</comment>
<protein>
    <submittedName>
        <fullName evidence="10">Tetracycline resistance MFS efflux pump</fullName>
    </submittedName>
</protein>
<keyword evidence="11" id="KW-1185">Reference proteome</keyword>
<dbReference type="Proteomes" id="UP000186364">
    <property type="component" value="Unassembled WGS sequence"/>
</dbReference>
<feature type="transmembrane region" description="Helical" evidence="8">
    <location>
        <begin position="73"/>
        <end position="92"/>
    </location>
</feature>
<dbReference type="PANTHER" id="PTHR23504">
    <property type="entry name" value="MAJOR FACILITATOR SUPERFAMILY DOMAIN-CONTAINING PROTEIN 10"/>
    <property type="match status" value="1"/>
</dbReference>
<reference evidence="10 11" key="1">
    <citation type="submission" date="2016-09" db="EMBL/GenBank/DDBJ databases">
        <title>Rhizobium sp. nov., a novel species isolated from the rice rhizosphere.</title>
        <authorList>
            <person name="Zhao J."/>
            <person name="Zhang X."/>
        </authorList>
    </citation>
    <scope>NUCLEOTIDE SEQUENCE [LARGE SCALE GENOMIC DNA]</scope>
    <source>
        <strain evidence="10 11">1.7048</strain>
    </source>
</reference>
<dbReference type="NCBIfam" id="NF012174">
    <property type="entry name" value="tet_MFS_A_B_C_D"/>
    <property type="match status" value="1"/>
</dbReference>
<dbReference type="RefSeq" id="WP_075625457.1">
    <property type="nucleotide sequence ID" value="NZ_FOAM01000022.1"/>
</dbReference>
<feature type="transmembrane region" description="Helical" evidence="8">
    <location>
        <begin position="303"/>
        <end position="322"/>
    </location>
</feature>
<evidence type="ECO:0000313" key="10">
    <source>
        <dbReference type="EMBL" id="OLP62529.1"/>
    </source>
</evidence>
<dbReference type="Pfam" id="PF07690">
    <property type="entry name" value="MFS_1"/>
    <property type="match status" value="1"/>
</dbReference>
<accession>A0A1Q9B3B2</accession>
<evidence type="ECO:0000256" key="8">
    <source>
        <dbReference type="SAM" id="Phobius"/>
    </source>
</evidence>
<organism evidence="10 11">
    <name type="scientific">Xaviernesmea oryzae</name>
    <dbReference type="NCBI Taxonomy" id="464029"/>
    <lineage>
        <taxon>Bacteria</taxon>
        <taxon>Pseudomonadati</taxon>
        <taxon>Pseudomonadota</taxon>
        <taxon>Alphaproteobacteria</taxon>
        <taxon>Hyphomicrobiales</taxon>
        <taxon>Rhizobiaceae</taxon>
        <taxon>Rhizobium/Agrobacterium group</taxon>
        <taxon>Xaviernesmea</taxon>
    </lineage>
</organism>
<evidence type="ECO:0000313" key="11">
    <source>
        <dbReference type="Proteomes" id="UP000186364"/>
    </source>
</evidence>
<dbReference type="OrthoDB" id="9764259at2"/>
<name>A0A1Q9B3B2_9HYPH</name>
<evidence type="ECO:0000259" key="9">
    <source>
        <dbReference type="PROSITE" id="PS50850"/>
    </source>
</evidence>
<evidence type="ECO:0000256" key="4">
    <source>
        <dbReference type="ARBA" id="ARBA00022448"/>
    </source>
</evidence>
<feature type="transmembrane region" description="Helical" evidence="8">
    <location>
        <begin position="98"/>
        <end position="119"/>
    </location>
</feature>
<feature type="domain" description="Major facilitator superfamily (MFS) profile" evidence="9">
    <location>
        <begin position="4"/>
        <end position="390"/>
    </location>
</feature>
<dbReference type="InterPro" id="IPR020846">
    <property type="entry name" value="MFS_dom"/>
</dbReference>
<comment type="subcellular location">
    <subcellularLocation>
        <location evidence="2">Membrane</location>
        <topology evidence="2">Multi-pass membrane protein</topology>
    </subcellularLocation>
</comment>
<evidence type="ECO:0000256" key="2">
    <source>
        <dbReference type="ARBA" id="ARBA00004141"/>
    </source>
</evidence>
<proteinExistence type="inferred from homology"/>
<gene>
    <name evidence="10" type="ORF">BJF93_01660</name>
</gene>
<keyword evidence="5 8" id="KW-0812">Transmembrane</keyword>
<feature type="transmembrane region" description="Helical" evidence="8">
    <location>
        <begin position="159"/>
        <end position="179"/>
    </location>
</feature>
<sequence length="394" mass="41259">MNKSLIVILSTVALDAIGSGIIFPILPDLLEEVTGGSDIGLLYGAMLAVYAVMQFVFSPILGALSDRFGRRPVLLLSLAGALLDYLVMAFSPHGWVLVVGRAVAGITSANMAVASAYITDITPAEQRAQRFGTVGAVMSLGFIIGPVIGGALGASWVRAPFLAAALFNGLNLLLALFVLPESRKASLNAFRFRELNPLAPLVWLWNFKPLLPLVVIFVAFGLVAAIPGTVWVLYGAERFHWGSVDMGLSLSVFGVSGALVQALLVGPLSRRFGDLGTLILGIAFDMLAYVLMAFATVGWMGYAVAPLFALGGVAMPALQSLVTGRVNDDQQGQLQGVLASLTSLAGIVGPVLTTAVFFSTKDIWIGTVWLAGAALYILALPLLSAAKGSKPITA</sequence>
<evidence type="ECO:0000256" key="3">
    <source>
        <dbReference type="ARBA" id="ARBA00007520"/>
    </source>
</evidence>
<feature type="transmembrane region" description="Helical" evidence="8">
    <location>
        <begin position="334"/>
        <end position="357"/>
    </location>
</feature>
<dbReference type="InterPro" id="IPR011701">
    <property type="entry name" value="MFS"/>
</dbReference>
<feature type="transmembrane region" description="Helical" evidence="8">
    <location>
        <begin position="210"/>
        <end position="234"/>
    </location>
</feature>
<comment type="caution">
    <text evidence="10">The sequence shown here is derived from an EMBL/GenBank/DDBJ whole genome shotgun (WGS) entry which is preliminary data.</text>
</comment>
<comment type="function">
    <text evidence="1">Resistance to tetracycline by an active tetracycline efflux. This is an energy-dependent process that decreases the accumulation of the antibiotic in whole cells. This protein functions as a metal-tetracycline/H(+) antiporter.</text>
</comment>
<dbReference type="NCBIfam" id="NF045486">
    <property type="entry name" value="tet_MFS_30"/>
    <property type="match status" value="1"/>
</dbReference>
<dbReference type="InterPro" id="IPR005829">
    <property type="entry name" value="Sugar_transporter_CS"/>
</dbReference>
<feature type="transmembrane region" description="Helical" evidence="8">
    <location>
        <begin position="278"/>
        <end position="297"/>
    </location>
</feature>
<feature type="transmembrane region" description="Helical" evidence="8">
    <location>
        <begin position="246"/>
        <end position="266"/>
    </location>
</feature>
<evidence type="ECO:0000256" key="6">
    <source>
        <dbReference type="ARBA" id="ARBA00022989"/>
    </source>
</evidence>
<dbReference type="AlphaFoldDB" id="A0A1Q9B3B2"/>
<keyword evidence="4" id="KW-0813">Transport</keyword>
<dbReference type="PANTHER" id="PTHR23504:SF15">
    <property type="entry name" value="MAJOR FACILITATOR SUPERFAMILY (MFS) PROFILE DOMAIN-CONTAINING PROTEIN"/>
    <property type="match status" value="1"/>
</dbReference>
<feature type="transmembrane region" description="Helical" evidence="8">
    <location>
        <begin position="363"/>
        <end position="383"/>
    </location>
</feature>
<dbReference type="PROSITE" id="PS50850">
    <property type="entry name" value="MFS"/>
    <property type="match status" value="1"/>
</dbReference>
<evidence type="ECO:0000256" key="1">
    <source>
        <dbReference type="ARBA" id="ARBA00003279"/>
    </source>
</evidence>
<feature type="transmembrane region" description="Helical" evidence="8">
    <location>
        <begin position="131"/>
        <end position="153"/>
    </location>
</feature>
<keyword evidence="6 8" id="KW-1133">Transmembrane helix</keyword>
<dbReference type="CDD" id="cd17388">
    <property type="entry name" value="MFS_TetA"/>
    <property type="match status" value="1"/>
</dbReference>
<evidence type="ECO:0000256" key="5">
    <source>
        <dbReference type="ARBA" id="ARBA00022692"/>
    </source>
</evidence>
<dbReference type="GO" id="GO:0022857">
    <property type="term" value="F:transmembrane transporter activity"/>
    <property type="evidence" value="ECO:0007669"/>
    <property type="project" value="InterPro"/>
</dbReference>
<dbReference type="PROSITE" id="PS00216">
    <property type="entry name" value="SUGAR_TRANSPORT_1"/>
    <property type="match status" value="1"/>
</dbReference>
<evidence type="ECO:0000256" key="7">
    <source>
        <dbReference type="ARBA" id="ARBA00023136"/>
    </source>
</evidence>